<protein>
    <submittedName>
        <fullName evidence="1">Uncharacterized protein</fullName>
    </submittedName>
</protein>
<proteinExistence type="predicted"/>
<accession>A0ACB8TLN6</accession>
<organism evidence="1 2">
    <name type="scientific">Irpex rosettiformis</name>
    <dbReference type="NCBI Taxonomy" id="378272"/>
    <lineage>
        <taxon>Eukaryota</taxon>
        <taxon>Fungi</taxon>
        <taxon>Dikarya</taxon>
        <taxon>Basidiomycota</taxon>
        <taxon>Agaricomycotina</taxon>
        <taxon>Agaricomycetes</taxon>
        <taxon>Polyporales</taxon>
        <taxon>Irpicaceae</taxon>
        <taxon>Irpex</taxon>
    </lineage>
</organism>
<sequence>MSQPRRSDLRATSDAVYTDDNRKFKKAEQTFGRPEVTDHDINDEYMRDAPNNQPSELSQDRKNPGKKEGAWEVDEDALVEEGVLEKSGIGRPKKEEVLGASAEEDSLHPNDAL</sequence>
<gene>
    <name evidence="1" type="ORF">BDY19DRAFT_981683</name>
</gene>
<comment type="caution">
    <text evidence="1">The sequence shown here is derived from an EMBL/GenBank/DDBJ whole genome shotgun (WGS) entry which is preliminary data.</text>
</comment>
<name>A0ACB8TLN6_9APHY</name>
<dbReference type="Proteomes" id="UP001055072">
    <property type="component" value="Unassembled WGS sequence"/>
</dbReference>
<reference evidence="1" key="1">
    <citation type="journal article" date="2021" name="Environ. Microbiol.">
        <title>Gene family expansions and transcriptome signatures uncover fungal adaptations to wood decay.</title>
        <authorList>
            <person name="Hage H."/>
            <person name="Miyauchi S."/>
            <person name="Viragh M."/>
            <person name="Drula E."/>
            <person name="Min B."/>
            <person name="Chaduli D."/>
            <person name="Navarro D."/>
            <person name="Favel A."/>
            <person name="Norest M."/>
            <person name="Lesage-Meessen L."/>
            <person name="Balint B."/>
            <person name="Merenyi Z."/>
            <person name="de Eugenio L."/>
            <person name="Morin E."/>
            <person name="Martinez A.T."/>
            <person name="Baldrian P."/>
            <person name="Stursova M."/>
            <person name="Martinez M.J."/>
            <person name="Novotny C."/>
            <person name="Magnuson J.K."/>
            <person name="Spatafora J.W."/>
            <person name="Maurice S."/>
            <person name="Pangilinan J."/>
            <person name="Andreopoulos W."/>
            <person name="LaButti K."/>
            <person name="Hundley H."/>
            <person name="Na H."/>
            <person name="Kuo A."/>
            <person name="Barry K."/>
            <person name="Lipzen A."/>
            <person name="Henrissat B."/>
            <person name="Riley R."/>
            <person name="Ahrendt S."/>
            <person name="Nagy L.G."/>
            <person name="Grigoriev I.V."/>
            <person name="Martin F."/>
            <person name="Rosso M.N."/>
        </authorList>
    </citation>
    <scope>NUCLEOTIDE SEQUENCE</scope>
    <source>
        <strain evidence="1">CBS 384.51</strain>
    </source>
</reference>
<evidence type="ECO:0000313" key="2">
    <source>
        <dbReference type="Proteomes" id="UP001055072"/>
    </source>
</evidence>
<dbReference type="EMBL" id="MU275077">
    <property type="protein sequence ID" value="KAI0082932.1"/>
    <property type="molecule type" value="Genomic_DNA"/>
</dbReference>
<keyword evidence="2" id="KW-1185">Reference proteome</keyword>
<evidence type="ECO:0000313" key="1">
    <source>
        <dbReference type="EMBL" id="KAI0082932.1"/>
    </source>
</evidence>